<gene>
    <name evidence="2" type="ORF">GA0074694_0638</name>
</gene>
<feature type="compositionally biased region" description="Pro residues" evidence="1">
    <location>
        <begin position="582"/>
        <end position="595"/>
    </location>
</feature>
<dbReference type="Proteomes" id="UP000198906">
    <property type="component" value="Unassembled WGS sequence"/>
</dbReference>
<feature type="compositionally biased region" description="Basic and acidic residues" evidence="1">
    <location>
        <begin position="275"/>
        <end position="289"/>
    </location>
</feature>
<accession>A0A1C6RAK5</accession>
<name>A0A1C6RAK5_9ACTN</name>
<feature type="compositionally biased region" description="Basic and acidic residues" evidence="1">
    <location>
        <begin position="315"/>
        <end position="336"/>
    </location>
</feature>
<evidence type="ECO:0000313" key="3">
    <source>
        <dbReference type="Proteomes" id="UP000198906"/>
    </source>
</evidence>
<keyword evidence="3" id="KW-1185">Reference proteome</keyword>
<feature type="compositionally biased region" description="Pro residues" evidence="1">
    <location>
        <begin position="256"/>
        <end position="267"/>
    </location>
</feature>
<organism evidence="2 3">
    <name type="scientific">Micromonospora inyonensis</name>
    <dbReference type="NCBI Taxonomy" id="47866"/>
    <lineage>
        <taxon>Bacteria</taxon>
        <taxon>Bacillati</taxon>
        <taxon>Actinomycetota</taxon>
        <taxon>Actinomycetes</taxon>
        <taxon>Micromonosporales</taxon>
        <taxon>Micromonosporaceae</taxon>
        <taxon>Micromonospora</taxon>
    </lineage>
</organism>
<evidence type="ECO:0000256" key="1">
    <source>
        <dbReference type="SAM" id="MobiDB-lite"/>
    </source>
</evidence>
<feature type="compositionally biased region" description="Basic and acidic residues" evidence="1">
    <location>
        <begin position="422"/>
        <end position="432"/>
    </location>
</feature>
<feature type="compositionally biased region" description="Low complexity" evidence="1">
    <location>
        <begin position="443"/>
        <end position="452"/>
    </location>
</feature>
<feature type="compositionally biased region" description="Basic and acidic residues" evidence="1">
    <location>
        <begin position="346"/>
        <end position="357"/>
    </location>
</feature>
<proteinExistence type="predicted"/>
<feature type="compositionally biased region" description="Low complexity" evidence="1">
    <location>
        <begin position="511"/>
        <end position="525"/>
    </location>
</feature>
<feature type="region of interest" description="Disordered" evidence="1">
    <location>
        <begin position="1"/>
        <end position="623"/>
    </location>
</feature>
<feature type="region of interest" description="Disordered" evidence="1">
    <location>
        <begin position="681"/>
        <end position="788"/>
    </location>
</feature>
<dbReference type="EMBL" id="FMHU01000001">
    <property type="protein sequence ID" value="SCL14142.1"/>
    <property type="molecule type" value="Genomic_DNA"/>
</dbReference>
<reference evidence="3" key="1">
    <citation type="submission" date="2016-06" db="EMBL/GenBank/DDBJ databases">
        <authorList>
            <person name="Varghese N."/>
        </authorList>
    </citation>
    <scope>NUCLEOTIDE SEQUENCE [LARGE SCALE GENOMIC DNA]</scope>
    <source>
        <strain evidence="3">DSM 46123</strain>
    </source>
</reference>
<feature type="compositionally biased region" description="Basic and acidic residues" evidence="1">
    <location>
        <begin position="478"/>
        <end position="497"/>
    </location>
</feature>
<feature type="compositionally biased region" description="Pro residues" evidence="1">
    <location>
        <begin position="453"/>
        <end position="470"/>
    </location>
</feature>
<dbReference type="AlphaFoldDB" id="A0A1C6RAK5"/>
<feature type="compositionally biased region" description="Low complexity" evidence="1">
    <location>
        <begin position="27"/>
        <end position="43"/>
    </location>
</feature>
<feature type="compositionally biased region" description="Polar residues" evidence="1">
    <location>
        <begin position="371"/>
        <end position="384"/>
    </location>
</feature>
<dbReference type="STRING" id="47866.GA0074694_0638"/>
<protein>
    <submittedName>
        <fullName evidence="2">Uncharacterized protein</fullName>
    </submittedName>
</protein>
<sequence>MDETGQPGAATPGEHGDGTGQQDDLAHSASAWAPSGAGWSRAADGSRGEPARTQWRPADPGHGWATSSSQHGDLPTPLPGVDEVSELPSRVNGRRLNGHTHRDEAPGARQVPVSAPPGPAGEPRDPDHGRLAVPAQRPAPAREQTGEPGRESAALRYPTGGQPVVPSDDTAVRHPTGGHPVLPPEGRSARHASDEPSATPPERRVEGVRPTSVPPAESPVGFDAPPPPPSPVDRPGDGPSRGAAPPVSPAWGEPADPYPAEPGPAGPAPSDVGVDAERRPWTSHTEPERPSWAGGGWAPPWSREGGGGRRSRAERHREKDEPTGRWPREERPREDVPPAWAPPPSEAREPESRRLPDPTRTPPTDPAVPGTPSTHGPATPSTEPGSGRAARTESGPTPTAEAGGARLSPPDTGGPYRSGGRRSYEPEAEPRRPYPPVDQTAWAPGRPASAPFSAPPVPSSAPPAPSPTDPTEPSGGRPENRTVRPFRLRPEAAEADHPPSAPPPGHHPDRPGAGSLAASATSGAGRVDPIPSAPAPASASLYTARRSAPDPVSPAPPTAADRHPGGRPVVLPQRVPAEPDVPVVPEPPTVEPPAQTPELARIATHLRREDEPAPPPQERPEGFDVNAILDAVRGVAGVRDASLRRTAAGAHSLRLDLADGADAAEVSRMVARLLQERMGLAAAPQDVPGTAPMPEPPVRRRTSPPPEGRAEVPADVRRRRRQPGTPRGRASVEEQPTPWAAFGGAATGSPVAATGSPATLAASYSGAQRTTTETAPSRPLDTGGPPGPRVVIDHVQVSTFGLDADVEVRLLAGARNASGRAVGPAVDGYVLRLCAVAAAAAVDELLRVAGAGRGRCFVEHAAVVPFGTCEVATVVVLLVCDGWVEQLAGSALVSGGDPRQAVVRAALAAVNRRLEALLT</sequence>
<feature type="compositionally biased region" description="Polar residues" evidence="1">
    <location>
        <begin position="765"/>
        <end position="775"/>
    </location>
</feature>
<evidence type="ECO:0000313" key="2">
    <source>
        <dbReference type="EMBL" id="SCL14142.1"/>
    </source>
</evidence>